<dbReference type="GO" id="GO:0003714">
    <property type="term" value="F:transcription corepressor activity"/>
    <property type="evidence" value="ECO:0007669"/>
    <property type="project" value="InterPro"/>
</dbReference>
<dbReference type="Gene3D" id="1.20.5.430">
    <property type="match status" value="1"/>
</dbReference>
<dbReference type="PANTHER" id="PTHR19424:SF0">
    <property type="entry name" value="HEAT SHOCK FACTOR BINDING PROTEIN 1"/>
    <property type="match status" value="1"/>
</dbReference>
<dbReference type="GO" id="GO:0005829">
    <property type="term" value="C:cytosol"/>
    <property type="evidence" value="ECO:0007669"/>
    <property type="project" value="TreeGrafter"/>
</dbReference>
<accession>A0AAV9J3F3</accession>
<evidence type="ECO:0000256" key="3">
    <source>
        <dbReference type="SAM" id="MobiDB-lite"/>
    </source>
</evidence>
<evidence type="ECO:0000256" key="2">
    <source>
        <dbReference type="SAM" id="Coils"/>
    </source>
</evidence>
<keyword evidence="5" id="KW-1185">Reference proteome</keyword>
<feature type="region of interest" description="Disordered" evidence="3">
    <location>
        <begin position="1"/>
        <end position="28"/>
    </location>
</feature>
<proteinExistence type="inferred from homology"/>
<gene>
    <name evidence="4" type="ORF">LTR36_001177</name>
</gene>
<feature type="coiled-coil region" evidence="2">
    <location>
        <begin position="50"/>
        <end position="84"/>
    </location>
</feature>
<protein>
    <recommendedName>
        <fullName evidence="6">Heat shock factor binding protein 1</fullName>
    </recommendedName>
</protein>
<dbReference type="Pfam" id="PF06825">
    <property type="entry name" value="HSBP1"/>
    <property type="match status" value="1"/>
</dbReference>
<comment type="similarity">
    <text evidence="1">Belongs to the HSBP1 family.</text>
</comment>
<sequence>MSSDDATLSAQVNRLNVGDEQQASETAPSELVAVVDDLLNQLGSKFSNISSELIGKLDDMSRRLDNLEATIEASNAQVEAGNETRAQ</sequence>
<feature type="compositionally biased region" description="Polar residues" evidence="3">
    <location>
        <begin position="1"/>
        <end position="27"/>
    </location>
</feature>
<evidence type="ECO:0008006" key="6">
    <source>
        <dbReference type="Google" id="ProtNLM"/>
    </source>
</evidence>
<dbReference type="EMBL" id="JAVFHQ010000112">
    <property type="protein sequence ID" value="KAK4539177.1"/>
    <property type="molecule type" value="Genomic_DNA"/>
</dbReference>
<dbReference type="PANTHER" id="PTHR19424">
    <property type="entry name" value="HEAT SHOCK FACTOR BINDING PROTEIN 1"/>
    <property type="match status" value="1"/>
</dbReference>
<dbReference type="InterPro" id="IPR009643">
    <property type="entry name" value="HS1-bd"/>
</dbReference>
<dbReference type="GO" id="GO:0070370">
    <property type="term" value="P:cellular heat acclimation"/>
    <property type="evidence" value="ECO:0007669"/>
    <property type="project" value="TreeGrafter"/>
</dbReference>
<reference evidence="4 5" key="1">
    <citation type="submission" date="2021-11" db="EMBL/GenBank/DDBJ databases">
        <title>Black yeast isolated from Biological Soil Crust.</title>
        <authorList>
            <person name="Kurbessoian T."/>
        </authorList>
    </citation>
    <scope>NUCLEOTIDE SEQUENCE [LARGE SCALE GENOMIC DNA]</scope>
    <source>
        <strain evidence="4 5">CCFEE 5522</strain>
    </source>
</reference>
<dbReference type="AlphaFoldDB" id="A0AAV9J3F3"/>
<dbReference type="GO" id="GO:0005634">
    <property type="term" value="C:nucleus"/>
    <property type="evidence" value="ECO:0007669"/>
    <property type="project" value="TreeGrafter"/>
</dbReference>
<name>A0AAV9J3F3_9PEZI</name>
<evidence type="ECO:0000256" key="1">
    <source>
        <dbReference type="ARBA" id="ARBA00006349"/>
    </source>
</evidence>
<organism evidence="4 5">
    <name type="scientific">Oleoguttula mirabilis</name>
    <dbReference type="NCBI Taxonomy" id="1507867"/>
    <lineage>
        <taxon>Eukaryota</taxon>
        <taxon>Fungi</taxon>
        <taxon>Dikarya</taxon>
        <taxon>Ascomycota</taxon>
        <taxon>Pezizomycotina</taxon>
        <taxon>Dothideomycetes</taxon>
        <taxon>Dothideomycetidae</taxon>
        <taxon>Mycosphaerellales</taxon>
        <taxon>Teratosphaeriaceae</taxon>
        <taxon>Oleoguttula</taxon>
    </lineage>
</organism>
<evidence type="ECO:0000313" key="4">
    <source>
        <dbReference type="EMBL" id="KAK4539177.1"/>
    </source>
</evidence>
<comment type="caution">
    <text evidence="4">The sequence shown here is derived from an EMBL/GenBank/DDBJ whole genome shotgun (WGS) entry which is preliminary data.</text>
</comment>
<dbReference type="Proteomes" id="UP001324427">
    <property type="component" value="Unassembled WGS sequence"/>
</dbReference>
<keyword evidence="2" id="KW-0175">Coiled coil</keyword>
<evidence type="ECO:0000313" key="5">
    <source>
        <dbReference type="Proteomes" id="UP001324427"/>
    </source>
</evidence>